<keyword evidence="3" id="KW-0813">Transport</keyword>
<evidence type="ECO:0000256" key="4">
    <source>
        <dbReference type="ARBA" id="ARBA00022692"/>
    </source>
</evidence>
<comment type="similarity">
    <text evidence="2">Belongs to the oxidase-dependent Fe transporter (OFeT) (TC 9.A.10.1) family.</text>
</comment>
<organism evidence="8 9">
    <name type="scientific">Pochonia chlamydosporia 170</name>
    <dbReference type="NCBI Taxonomy" id="1380566"/>
    <lineage>
        <taxon>Eukaryota</taxon>
        <taxon>Fungi</taxon>
        <taxon>Dikarya</taxon>
        <taxon>Ascomycota</taxon>
        <taxon>Pezizomycotina</taxon>
        <taxon>Sordariomycetes</taxon>
        <taxon>Hypocreomycetidae</taxon>
        <taxon>Hypocreales</taxon>
        <taxon>Clavicipitaceae</taxon>
        <taxon>Pochonia</taxon>
    </lineage>
</organism>
<dbReference type="KEGG" id="pchm:VFPPC_03813"/>
<sequence>MVDVFSVPIFLVVLRETIEAGIIVSILLAFLKQMRQNGTLDAKSYKSLIKQVWVGALVGFLLCLVVGGAIIGIFYRFSRNLWNSAEYIYQGVFYLVAALIITVVGVAFLRMGKMQEKWRGKISAALDKHPATKRDTMGSLKRYSKAYAVLVLSFITVAREGIEGVVFVSGVTFSTSATSVPLPVVIGLITGSVVSWVLYKGASFAKIRYFLVASSCLLYLVAAGLVARSVWYFEQGHWSKLVGKDVGEAGAGPGSYDIDRSVWHVNCCSPECNGGYGWGIFNGILGWTNSATYSTVIAYNVYWILVSMFFIGLRHREVKGKWPLIPGKTSTQTLTARPHD</sequence>
<dbReference type="Pfam" id="PF03239">
    <property type="entry name" value="FTR1"/>
    <property type="match status" value="1"/>
</dbReference>
<dbReference type="InterPro" id="IPR004923">
    <property type="entry name" value="FTR1/Fip1/EfeU"/>
</dbReference>
<dbReference type="EMBL" id="LSBJ02000002">
    <property type="protein sequence ID" value="OAQ59585.1"/>
    <property type="molecule type" value="Genomic_DNA"/>
</dbReference>
<evidence type="ECO:0000256" key="5">
    <source>
        <dbReference type="ARBA" id="ARBA00022989"/>
    </source>
</evidence>
<reference evidence="8 9" key="1">
    <citation type="journal article" date="2016" name="PLoS Pathog.">
        <title>Biosynthesis of antibiotic leucinostatins in bio-control fungus Purpureocillium lilacinum and their inhibition on phytophthora revealed by genome mining.</title>
        <authorList>
            <person name="Wang G."/>
            <person name="Liu Z."/>
            <person name="Lin R."/>
            <person name="Li E."/>
            <person name="Mao Z."/>
            <person name="Ling J."/>
            <person name="Yang Y."/>
            <person name="Yin W.B."/>
            <person name="Xie B."/>
        </authorList>
    </citation>
    <scope>NUCLEOTIDE SEQUENCE [LARGE SCALE GENOMIC DNA]</scope>
    <source>
        <strain evidence="8">170</strain>
    </source>
</reference>
<feature type="transmembrane region" description="Helical" evidence="7">
    <location>
        <begin position="52"/>
        <end position="75"/>
    </location>
</feature>
<dbReference type="RefSeq" id="XP_018137578.1">
    <property type="nucleotide sequence ID" value="XM_018283267.1"/>
</dbReference>
<keyword evidence="3" id="KW-0408">Iron</keyword>
<keyword evidence="3" id="KW-0406">Ion transport</keyword>
<dbReference type="OrthoDB" id="4364at2759"/>
<dbReference type="PANTHER" id="PTHR31632">
    <property type="entry name" value="IRON TRANSPORTER FTH1"/>
    <property type="match status" value="1"/>
</dbReference>
<evidence type="ECO:0000313" key="8">
    <source>
        <dbReference type="EMBL" id="OAQ59585.1"/>
    </source>
</evidence>
<dbReference type="GO" id="GO:0015093">
    <property type="term" value="F:ferrous iron transmembrane transporter activity"/>
    <property type="evidence" value="ECO:0007669"/>
    <property type="project" value="TreeGrafter"/>
</dbReference>
<feature type="transmembrane region" description="Helical" evidence="7">
    <location>
        <begin position="6"/>
        <end position="31"/>
    </location>
</feature>
<evidence type="ECO:0000256" key="1">
    <source>
        <dbReference type="ARBA" id="ARBA00004141"/>
    </source>
</evidence>
<feature type="transmembrane region" description="Helical" evidence="7">
    <location>
        <begin position="291"/>
        <end position="313"/>
    </location>
</feature>
<keyword evidence="6 7" id="KW-0472">Membrane</keyword>
<keyword evidence="5 7" id="KW-1133">Transmembrane helix</keyword>
<keyword evidence="4 7" id="KW-0812">Transmembrane</keyword>
<keyword evidence="3" id="KW-0410">Iron transport</keyword>
<evidence type="ECO:0000313" key="9">
    <source>
        <dbReference type="Proteomes" id="UP000078397"/>
    </source>
</evidence>
<evidence type="ECO:0000256" key="7">
    <source>
        <dbReference type="SAM" id="Phobius"/>
    </source>
</evidence>
<comment type="caution">
    <text evidence="8">The sequence shown here is derived from an EMBL/GenBank/DDBJ whole genome shotgun (WGS) entry which is preliminary data.</text>
</comment>
<gene>
    <name evidence="8" type="ORF">VFPPC_03813</name>
</gene>
<dbReference type="GeneID" id="28847261"/>
<keyword evidence="9" id="KW-1185">Reference proteome</keyword>
<feature type="transmembrane region" description="Helical" evidence="7">
    <location>
        <begin position="211"/>
        <end position="233"/>
    </location>
</feature>
<feature type="transmembrane region" description="Helical" evidence="7">
    <location>
        <begin position="180"/>
        <end position="199"/>
    </location>
</feature>
<proteinExistence type="inferred from homology"/>
<accession>A0A179F2B8</accession>
<protein>
    <submittedName>
        <fullName evidence="8">Iron permease ftr1 family protein</fullName>
    </submittedName>
</protein>
<feature type="transmembrane region" description="Helical" evidence="7">
    <location>
        <begin position="146"/>
        <end position="168"/>
    </location>
</feature>
<feature type="transmembrane region" description="Helical" evidence="7">
    <location>
        <begin position="87"/>
        <end position="109"/>
    </location>
</feature>
<dbReference type="Proteomes" id="UP000078397">
    <property type="component" value="Unassembled WGS sequence"/>
</dbReference>
<dbReference type="AlphaFoldDB" id="A0A179F2B8"/>
<dbReference type="PANTHER" id="PTHR31632:SF2">
    <property type="entry name" value="PLASMA MEMBRANE IRON PERMEASE"/>
    <property type="match status" value="1"/>
</dbReference>
<dbReference type="GO" id="GO:0033573">
    <property type="term" value="C:high-affinity iron permease complex"/>
    <property type="evidence" value="ECO:0007669"/>
    <property type="project" value="InterPro"/>
</dbReference>
<comment type="subcellular location">
    <subcellularLocation>
        <location evidence="1">Membrane</location>
        <topology evidence="1">Multi-pass membrane protein</topology>
    </subcellularLocation>
</comment>
<evidence type="ECO:0000256" key="2">
    <source>
        <dbReference type="ARBA" id="ARBA00008333"/>
    </source>
</evidence>
<evidence type="ECO:0000256" key="6">
    <source>
        <dbReference type="ARBA" id="ARBA00023136"/>
    </source>
</evidence>
<evidence type="ECO:0000256" key="3">
    <source>
        <dbReference type="ARBA" id="ARBA00022496"/>
    </source>
</evidence>
<dbReference type="STRING" id="1380566.A0A179F2B8"/>
<name>A0A179F2B8_METCM</name>